<feature type="compositionally biased region" description="Basic residues" evidence="12">
    <location>
        <begin position="889"/>
        <end position="901"/>
    </location>
</feature>
<evidence type="ECO:0000256" key="9">
    <source>
        <dbReference type="ARBA" id="ARBA00023012"/>
    </source>
</evidence>
<dbReference type="InterPro" id="IPR003661">
    <property type="entry name" value="HisK_dim/P_dom"/>
</dbReference>
<dbReference type="Pfam" id="PF00072">
    <property type="entry name" value="Response_reg"/>
    <property type="match status" value="1"/>
</dbReference>
<proteinExistence type="predicted"/>
<evidence type="ECO:0000313" key="16">
    <source>
        <dbReference type="EMBL" id="WVO23695.1"/>
    </source>
</evidence>
<keyword evidence="5" id="KW-0547">Nucleotide-binding</keyword>
<dbReference type="InterPro" id="IPR013515">
    <property type="entry name" value="Phytochrome_cen-reg"/>
</dbReference>
<feature type="region of interest" description="Disordered" evidence="12">
    <location>
        <begin position="1662"/>
        <end position="1698"/>
    </location>
</feature>
<evidence type="ECO:0000256" key="10">
    <source>
        <dbReference type="ARBA" id="ARBA00023170"/>
    </source>
</evidence>
<name>A0ABZ2AYT1_9TREE</name>
<dbReference type="Pfam" id="PF00512">
    <property type="entry name" value="HisKA"/>
    <property type="match status" value="1"/>
</dbReference>
<feature type="compositionally biased region" description="Polar residues" evidence="12">
    <location>
        <begin position="457"/>
        <end position="470"/>
    </location>
</feature>
<dbReference type="GeneID" id="89991821"/>
<evidence type="ECO:0000259" key="14">
    <source>
        <dbReference type="PROSITE" id="PS50109"/>
    </source>
</evidence>
<feature type="compositionally biased region" description="Low complexity" evidence="12">
    <location>
        <begin position="760"/>
        <end position="778"/>
    </location>
</feature>
<evidence type="ECO:0000256" key="5">
    <source>
        <dbReference type="ARBA" id="ARBA00022741"/>
    </source>
</evidence>
<feature type="compositionally biased region" description="Basic and acidic residues" evidence="12">
    <location>
        <begin position="216"/>
        <end position="233"/>
    </location>
</feature>
<dbReference type="SUPFAM" id="SSF55785">
    <property type="entry name" value="PYP-like sensor domain (PAS domain)"/>
    <property type="match status" value="1"/>
</dbReference>
<dbReference type="Gene3D" id="3.40.50.2300">
    <property type="match status" value="1"/>
</dbReference>
<evidence type="ECO:0000256" key="6">
    <source>
        <dbReference type="ARBA" id="ARBA00022777"/>
    </source>
</evidence>
<feature type="compositionally biased region" description="Low complexity" evidence="12">
    <location>
        <begin position="812"/>
        <end position="829"/>
    </location>
</feature>
<dbReference type="InterPro" id="IPR004358">
    <property type="entry name" value="Sig_transdc_His_kin-like_C"/>
</dbReference>
<dbReference type="CDD" id="cd00082">
    <property type="entry name" value="HisKA"/>
    <property type="match status" value="1"/>
</dbReference>
<dbReference type="InterPro" id="IPR011006">
    <property type="entry name" value="CheY-like_superfamily"/>
</dbReference>
<feature type="compositionally biased region" description="Polar residues" evidence="12">
    <location>
        <begin position="1557"/>
        <end position="1567"/>
    </location>
</feature>
<evidence type="ECO:0000256" key="2">
    <source>
        <dbReference type="ARBA" id="ARBA00022553"/>
    </source>
</evidence>
<dbReference type="SUPFAM" id="SSF55781">
    <property type="entry name" value="GAF domain-like"/>
    <property type="match status" value="2"/>
</dbReference>
<feature type="compositionally biased region" description="Polar residues" evidence="12">
    <location>
        <begin position="257"/>
        <end position="267"/>
    </location>
</feature>
<dbReference type="SUPFAM" id="SSF47384">
    <property type="entry name" value="Homodimeric domain of signal transducing histidine kinase"/>
    <property type="match status" value="1"/>
</dbReference>
<dbReference type="Pfam" id="PF02518">
    <property type="entry name" value="HATPase_c"/>
    <property type="match status" value="1"/>
</dbReference>
<feature type="region of interest" description="Disordered" evidence="12">
    <location>
        <begin position="303"/>
        <end position="332"/>
    </location>
</feature>
<dbReference type="InterPro" id="IPR003018">
    <property type="entry name" value="GAF"/>
</dbReference>
<dbReference type="Proteomes" id="UP001432216">
    <property type="component" value="Chromosome 8"/>
</dbReference>
<evidence type="ECO:0000259" key="13">
    <source>
        <dbReference type="PROSITE" id="PS50046"/>
    </source>
</evidence>
<feature type="domain" description="Phytochrome chromophore attachment site" evidence="13">
    <location>
        <begin position="925"/>
        <end position="1087"/>
    </location>
</feature>
<feature type="compositionally biased region" description="Low complexity" evidence="12">
    <location>
        <begin position="60"/>
        <end position="72"/>
    </location>
</feature>
<dbReference type="Gene3D" id="3.30.450.270">
    <property type="match status" value="1"/>
</dbReference>
<evidence type="ECO:0000313" key="17">
    <source>
        <dbReference type="Proteomes" id="UP001432216"/>
    </source>
</evidence>
<dbReference type="Gene3D" id="3.30.450.40">
    <property type="match status" value="1"/>
</dbReference>
<keyword evidence="6" id="KW-0418">Kinase</keyword>
<dbReference type="SMART" id="SM00448">
    <property type="entry name" value="REC"/>
    <property type="match status" value="1"/>
</dbReference>
<evidence type="ECO:0000259" key="15">
    <source>
        <dbReference type="PROSITE" id="PS50110"/>
    </source>
</evidence>
<dbReference type="SMART" id="SM00388">
    <property type="entry name" value="HisKA"/>
    <property type="match status" value="1"/>
</dbReference>
<feature type="region of interest" description="Disordered" evidence="12">
    <location>
        <begin position="181"/>
        <end position="272"/>
    </location>
</feature>
<dbReference type="PRINTS" id="PR00344">
    <property type="entry name" value="BCTRLSENSOR"/>
</dbReference>
<feature type="region of interest" description="Disordered" evidence="12">
    <location>
        <begin position="1"/>
        <end position="72"/>
    </location>
</feature>
<keyword evidence="3" id="KW-0716">Sensory transduction</keyword>
<reference evidence="16 17" key="1">
    <citation type="submission" date="2024-01" db="EMBL/GenBank/DDBJ databases">
        <title>Comparative genomics of Cryptococcus and Kwoniella reveals pathogenesis evolution and contrasting modes of karyotype evolution via chromosome fusion or intercentromeric recombination.</title>
        <authorList>
            <person name="Coelho M.A."/>
            <person name="David-Palma M."/>
            <person name="Shea T."/>
            <person name="Bowers K."/>
            <person name="McGinley-Smith S."/>
            <person name="Mohammad A.W."/>
            <person name="Gnirke A."/>
            <person name="Yurkov A.M."/>
            <person name="Nowrousian M."/>
            <person name="Sun S."/>
            <person name="Cuomo C.A."/>
            <person name="Heitman J."/>
        </authorList>
    </citation>
    <scope>NUCLEOTIDE SEQUENCE [LARGE SCALE GENOMIC DNA]</scope>
    <source>
        <strain evidence="16 17">7685027</strain>
    </source>
</reference>
<dbReference type="RefSeq" id="XP_064722934.1">
    <property type="nucleotide sequence ID" value="XM_064866862.1"/>
</dbReference>
<keyword evidence="17" id="KW-1185">Reference proteome</keyword>
<dbReference type="Pfam" id="PF01590">
    <property type="entry name" value="GAF"/>
    <property type="match status" value="1"/>
</dbReference>
<dbReference type="InterPro" id="IPR035965">
    <property type="entry name" value="PAS-like_dom_sf"/>
</dbReference>
<dbReference type="PROSITE" id="PS50046">
    <property type="entry name" value="PHYTOCHROME_2"/>
    <property type="match status" value="1"/>
</dbReference>
<sequence length="1889" mass="207454">MPDDSTSPREPANSVHATYQPQSKRPSPSQSVAMPAAPSFHQHYRPNNSSEDCGSGRTHISPAASPAGSLSPGIPSESFVFPIRSVFQSMVHSDSSNSMIDGHRQRNQDSLQRAISNNSEPLRSPAFSDARRFSTDAAEALHDEPDADIQTITQMLQQDKDTSLKRNGKYQLGAVTFEGKAKRERSGSGGRKILGPFSPDTSGHPGNLTTTDTNNDFEHRKKQDVPESSRFEEGINDNLELSHDSGRDVQQAARTDLPTTVQRSSTLKGKIPTSGYMETSFSNYRHFPSEHYSGQRERRFSTVNKVNPPSHNSPSHLTDTPHPPNPELQHPLPQHNIQRQNLQAAEMNKRTSSHGSRTSLEVDESGMPSLISDMSGIVLLGEAGSLSSMGDSGASGFKGTIGGSGTIGTGDSSSIGSAHATGSRGQRDERQPTRASLAAQHRHKRQASRQDSVRNFIRSQAATTNLQDPNAPTPSPMPSSSHLPEDSQDIAVSMEDSANNEKLREQQQEEEEAREDGKEETEQMGQPITAAEDADEPAVTMRFEHVATEEGHHIVAGREGKLRRCQDEPITTPGAVQGFGVLMVLEEDYETGNLAIRQVSENSTEILGLSPKYLFKLDCFTRLLSLDQETILRDTLEYLPESCGISNSVEDSGPSIFLLSGYGEPGSDVKEDGIVGDTEAEVRSIPSSAGDKRKEWTCWVAAHRPEHRGWNKVDEKGEPLPPLDWIILEFELERDVYNPLVHFSENTKISTATADSTSRSLNPESAAAPASASDSNPNTNTLSASTRSGERVLDSLASTLAGDKVCVLGSAASSSDASPLDSGSSASDLTSVPKQEERMGLDGLEMHIPLEKILQSTTNHATPLRALERMRGTANYASNETRSRERGRGRGGRQRPIRRKSGGTGAMDIFAVLGQINDQLGTAPDLDTFLKVAVGLMQDICRFHRVLIYQFDEQMNGLVVSELVEWGKTTDLYMGLRFPATDIPPQARELYKINKVRMLYDRSQTTARIVLRNKEDLDQPLDMTHCYLRAMSPIHLKYLENMGVRSSMSVSIMAFGQLWGLIACHSYGQHGMRVSFPVRQMLRILSDSISRNIERLSYAQRLRTRKLISTVPDRSHPTGYIISNAGDLLQIFGADAGLLVIGDGCKLLGRTEQGQAMLAIAEYLRIMRFDNLKASSSIKRDFPDLVLPRASDTIAGLLYVPLTAKAGQDFIVFLRKGQVREVQWAGKPYKDDKASEEASLEPRKSFKAWTETVTGHSRSWTDDELESAGVLALIYGKFIHVWREKQTAMASNQLTAILLSNTSHAVRTPLSQIINTLELALAGNIDGDVRKMLENSHQASRALLFHVHDLLDLTRIETGNETAFNDPFDIRQCISDAVRLYQTELARRGLEFRVNMAEDLPQYVIGDSRKIKTVVSNLVANSVKFTEKGFIEVYCGIHRAADGGSSQASVGESKEGNTVTIEIVISDSGCGIPTVQLEEMFVTLEGAEPLQKDTGVGLGLAVVARIVEQFEGQLRAESEVGVGTKFYFSLPMIVHQTGTPSSRQSSHNSRNSDSSQLRTRTGSSGSKAESVVSLRSDGSGVPEIVSFVQDFSSSHLPALAGDDDQRLLKAQERMSKPGTFPVTDSSYPIRATKINTEDQHVKSAKPKKLRFTAIGSLKCSDSITTSKASSASQSSAFSRPSSSSVQGPKRNKKGPNGETVMRVMVVEDDPINSQILQKRLKMDKHVVIAVTNGQEAVDLLEKDRDIDAILMDIQMPIMDGRTSAKEIRKLEARTPHPDNIEPFKIDGRTPIFAVSASLYEDDRANLAENFDGWLLKPLDFSRVRAILEGLENSDKRAAEVYRQGNWERAAPSPALCVASYSFNHVFSLYKHLVDLILTWTDLQAHLRSL</sequence>
<dbReference type="InterPro" id="IPR016132">
    <property type="entry name" value="Phyto_chromo_attachment"/>
</dbReference>
<dbReference type="InterPro" id="IPR029016">
    <property type="entry name" value="GAF-like_dom_sf"/>
</dbReference>
<dbReference type="SUPFAM" id="SSF52172">
    <property type="entry name" value="CheY-like"/>
    <property type="match status" value="1"/>
</dbReference>
<evidence type="ECO:0008006" key="18">
    <source>
        <dbReference type="Google" id="ProtNLM"/>
    </source>
</evidence>
<keyword evidence="1" id="KW-0600">Photoreceptor protein</keyword>
<feature type="region of interest" description="Disordered" evidence="12">
    <location>
        <begin position="408"/>
        <end position="485"/>
    </location>
</feature>
<feature type="compositionally biased region" description="Polar residues" evidence="12">
    <location>
        <begin position="303"/>
        <end position="318"/>
    </location>
</feature>
<feature type="compositionally biased region" description="Low complexity" evidence="12">
    <location>
        <begin position="20"/>
        <end position="31"/>
    </location>
</feature>
<dbReference type="EMBL" id="CP143813">
    <property type="protein sequence ID" value="WVO23695.1"/>
    <property type="molecule type" value="Genomic_DNA"/>
</dbReference>
<dbReference type="SMART" id="SM00387">
    <property type="entry name" value="HATPase_c"/>
    <property type="match status" value="1"/>
</dbReference>
<dbReference type="PANTHER" id="PTHR43065">
    <property type="entry name" value="SENSOR HISTIDINE KINASE"/>
    <property type="match status" value="1"/>
</dbReference>
<feature type="compositionally biased region" description="Low complexity" evidence="12">
    <location>
        <begin position="1662"/>
        <end position="1684"/>
    </location>
</feature>
<evidence type="ECO:0000256" key="8">
    <source>
        <dbReference type="ARBA" id="ARBA00022991"/>
    </source>
</evidence>
<evidence type="ECO:0000256" key="7">
    <source>
        <dbReference type="ARBA" id="ARBA00022840"/>
    </source>
</evidence>
<feature type="domain" description="Histidine kinase" evidence="14">
    <location>
        <begin position="1301"/>
        <end position="1534"/>
    </location>
</feature>
<evidence type="ECO:0000256" key="12">
    <source>
        <dbReference type="SAM" id="MobiDB-lite"/>
    </source>
</evidence>
<accession>A0ABZ2AYT1</accession>
<dbReference type="PROSITE" id="PS50110">
    <property type="entry name" value="RESPONSE_REGULATORY"/>
    <property type="match status" value="1"/>
</dbReference>
<feature type="domain" description="Response regulatory" evidence="15">
    <location>
        <begin position="1702"/>
        <end position="1831"/>
    </location>
</feature>
<dbReference type="Gene3D" id="3.30.450.20">
    <property type="entry name" value="PAS domain"/>
    <property type="match status" value="2"/>
</dbReference>
<dbReference type="PANTHER" id="PTHR43065:SF10">
    <property type="entry name" value="PEROXIDE STRESS-ACTIVATED HISTIDINE KINASE MAK3"/>
    <property type="match status" value="1"/>
</dbReference>
<feature type="region of interest" description="Disordered" evidence="12">
    <location>
        <begin position="869"/>
        <end position="902"/>
    </location>
</feature>
<dbReference type="CDD" id="cd17546">
    <property type="entry name" value="REC_hyHK_CKI1_RcsC-like"/>
    <property type="match status" value="1"/>
</dbReference>
<dbReference type="Pfam" id="PF00360">
    <property type="entry name" value="PHY"/>
    <property type="match status" value="1"/>
</dbReference>
<feature type="region of interest" description="Disordered" evidence="12">
    <location>
        <begin position="497"/>
        <end position="537"/>
    </location>
</feature>
<keyword evidence="7" id="KW-0067">ATP-binding</keyword>
<dbReference type="InterPro" id="IPR005467">
    <property type="entry name" value="His_kinase_dom"/>
</dbReference>
<gene>
    <name evidence="16" type="ORF">IAS62_005050</name>
</gene>
<keyword evidence="8" id="KW-0157">Chromophore</keyword>
<dbReference type="InterPro" id="IPR001789">
    <property type="entry name" value="Sig_transdc_resp-reg_receiver"/>
</dbReference>
<evidence type="ECO:0000256" key="11">
    <source>
        <dbReference type="PROSITE-ProRule" id="PRU00169"/>
    </source>
</evidence>
<evidence type="ECO:0000256" key="1">
    <source>
        <dbReference type="ARBA" id="ARBA00022543"/>
    </source>
</evidence>
<dbReference type="PROSITE" id="PS50109">
    <property type="entry name" value="HIS_KIN"/>
    <property type="match status" value="1"/>
</dbReference>
<dbReference type="InterPro" id="IPR013654">
    <property type="entry name" value="PAS_2"/>
</dbReference>
<keyword evidence="4" id="KW-0808">Transferase</keyword>
<keyword evidence="2 11" id="KW-0597">Phosphoprotein</keyword>
<dbReference type="InterPro" id="IPR043150">
    <property type="entry name" value="Phytochrome_PHY_sf"/>
</dbReference>
<organism evidence="16 17">
    <name type="scientific">Cryptococcus decagattii</name>
    <dbReference type="NCBI Taxonomy" id="1859122"/>
    <lineage>
        <taxon>Eukaryota</taxon>
        <taxon>Fungi</taxon>
        <taxon>Dikarya</taxon>
        <taxon>Basidiomycota</taxon>
        <taxon>Agaricomycotina</taxon>
        <taxon>Tremellomycetes</taxon>
        <taxon>Tremellales</taxon>
        <taxon>Cryptococcaceae</taxon>
        <taxon>Cryptococcus</taxon>
        <taxon>Cryptococcus gattii species complex</taxon>
    </lineage>
</organism>
<evidence type="ECO:0000256" key="4">
    <source>
        <dbReference type="ARBA" id="ARBA00022679"/>
    </source>
</evidence>
<dbReference type="SUPFAM" id="SSF55874">
    <property type="entry name" value="ATPase domain of HSP90 chaperone/DNA topoisomerase II/histidine kinase"/>
    <property type="match status" value="1"/>
</dbReference>
<dbReference type="InterPro" id="IPR003594">
    <property type="entry name" value="HATPase_dom"/>
</dbReference>
<dbReference type="Gene3D" id="1.10.287.130">
    <property type="match status" value="1"/>
</dbReference>
<feature type="compositionally biased region" description="Low complexity" evidence="12">
    <location>
        <begin position="1541"/>
        <end position="1556"/>
    </location>
</feature>
<protein>
    <recommendedName>
        <fullName evidence="18">Bacteriophytochrome histidine kinase</fullName>
    </recommendedName>
</protein>
<dbReference type="InterPro" id="IPR036097">
    <property type="entry name" value="HisK_dim/P_sf"/>
</dbReference>
<evidence type="ECO:0000256" key="3">
    <source>
        <dbReference type="ARBA" id="ARBA00022606"/>
    </source>
</evidence>
<feature type="region of interest" description="Disordered" evidence="12">
    <location>
        <begin position="752"/>
        <end position="789"/>
    </location>
</feature>
<dbReference type="Pfam" id="PF08446">
    <property type="entry name" value="PAS_2"/>
    <property type="match status" value="1"/>
</dbReference>
<feature type="region of interest" description="Disordered" evidence="12">
    <location>
        <begin position="344"/>
        <end position="363"/>
    </location>
</feature>
<keyword evidence="10" id="KW-0675">Receptor</keyword>
<dbReference type="Gene3D" id="3.30.565.10">
    <property type="entry name" value="Histidine kinase-like ATPase, C-terminal domain"/>
    <property type="match status" value="1"/>
</dbReference>
<dbReference type="InterPro" id="IPR036890">
    <property type="entry name" value="HATPase_C_sf"/>
</dbReference>
<feature type="region of interest" description="Disordered" evidence="12">
    <location>
        <begin position="812"/>
        <end position="834"/>
    </location>
</feature>
<feature type="modified residue" description="4-aspartylphosphate" evidence="11">
    <location>
        <position position="1752"/>
    </location>
</feature>
<feature type="region of interest" description="Disordered" evidence="12">
    <location>
        <begin position="1537"/>
        <end position="1575"/>
    </location>
</feature>
<keyword evidence="9" id="KW-0902">Two-component regulatory system</keyword>